<dbReference type="InterPro" id="IPR001910">
    <property type="entry name" value="Inosine/uridine_hydrolase_dom"/>
</dbReference>
<evidence type="ECO:0000256" key="2">
    <source>
        <dbReference type="ARBA" id="ARBA00023295"/>
    </source>
</evidence>
<dbReference type="GO" id="GO:0008477">
    <property type="term" value="F:purine nucleosidase activity"/>
    <property type="evidence" value="ECO:0007669"/>
    <property type="project" value="TreeGrafter"/>
</dbReference>
<evidence type="ECO:0000259" key="3">
    <source>
        <dbReference type="Pfam" id="PF01156"/>
    </source>
</evidence>
<name>A0A5R9EFZ9_9LACT</name>
<gene>
    <name evidence="4" type="ORF">FEZ33_00150</name>
</gene>
<proteinExistence type="predicted"/>
<sequence length="325" mass="35507">MTVEMNEMTMKMIMDLDTGVDDALALAYALSFEEVELISVTTSFGNVTLENATKNTINLLDLLGHSHIPVFEGASSPWGETSYEPQPHLLRIHGENGIGNVDLGEPQRQPSKQCAVDFIIESANKFGKELILYTAGPMNNLADAIKKDKEAIEKIGKIVSMGGALTVPGNVSPYAEANIHRDPKSAQYVFDSDIPMTLVGLDVTLKTMIKGTDISSWHPIGTTASDAMVELANYYYTNEFDDADIGGAMHDPLAVEVALNPSIVTQSTKINLKVETKGEAKGRTIGNLDLLNRQFKSMTVCLDVDSVLFTQRFIERMQHVLSHGD</sequence>
<dbReference type="PANTHER" id="PTHR12304:SF4">
    <property type="entry name" value="URIDINE NUCLEOSIDASE"/>
    <property type="match status" value="1"/>
</dbReference>
<dbReference type="Pfam" id="PF01156">
    <property type="entry name" value="IU_nuc_hydro"/>
    <property type="match status" value="1"/>
</dbReference>
<protein>
    <submittedName>
        <fullName evidence="4">Nucleoside hydrolase</fullName>
    </submittedName>
</protein>
<dbReference type="GO" id="GO:0005829">
    <property type="term" value="C:cytosol"/>
    <property type="evidence" value="ECO:0007669"/>
    <property type="project" value="TreeGrafter"/>
</dbReference>
<dbReference type="Gene3D" id="3.90.245.10">
    <property type="entry name" value="Ribonucleoside hydrolase-like"/>
    <property type="match status" value="1"/>
</dbReference>
<keyword evidence="2" id="KW-0326">Glycosidase</keyword>
<evidence type="ECO:0000313" key="4">
    <source>
        <dbReference type="EMBL" id="TLQ49435.1"/>
    </source>
</evidence>
<reference evidence="4 5" key="1">
    <citation type="submission" date="2019-05" db="EMBL/GenBank/DDBJ databases">
        <title>The metagenome of a microbial culture collection derived from dairy environment covers the genomic content of the human microbiome.</title>
        <authorList>
            <person name="Roder T."/>
            <person name="Wuthrich D."/>
            <person name="Sattari Z."/>
            <person name="Von Ah U."/>
            <person name="Bar C."/>
            <person name="Ronchi F."/>
            <person name="Macpherson A.J."/>
            <person name="Ganal-Vonarburg S.C."/>
            <person name="Bruggmann R."/>
            <person name="Vergeres G."/>
        </authorList>
    </citation>
    <scope>NUCLEOTIDE SEQUENCE [LARGE SCALE GENOMIC DNA]</scope>
    <source>
        <strain evidence="4 5">FAM 24227</strain>
    </source>
</reference>
<dbReference type="CDD" id="cd02650">
    <property type="entry name" value="nuc_hydro_CaPnhB"/>
    <property type="match status" value="1"/>
</dbReference>
<dbReference type="SUPFAM" id="SSF53590">
    <property type="entry name" value="Nucleoside hydrolase"/>
    <property type="match status" value="1"/>
</dbReference>
<dbReference type="InterPro" id="IPR036452">
    <property type="entry name" value="Ribo_hydro-like"/>
</dbReference>
<evidence type="ECO:0000313" key="5">
    <source>
        <dbReference type="Proteomes" id="UP000306420"/>
    </source>
</evidence>
<dbReference type="InterPro" id="IPR023186">
    <property type="entry name" value="IUNH"/>
</dbReference>
<organism evidence="4 5">
    <name type="scientific">Ruoffia tabacinasalis</name>
    <dbReference type="NCBI Taxonomy" id="87458"/>
    <lineage>
        <taxon>Bacteria</taxon>
        <taxon>Bacillati</taxon>
        <taxon>Bacillota</taxon>
        <taxon>Bacilli</taxon>
        <taxon>Lactobacillales</taxon>
        <taxon>Aerococcaceae</taxon>
        <taxon>Ruoffia</taxon>
    </lineage>
</organism>
<dbReference type="GO" id="GO:0006152">
    <property type="term" value="P:purine nucleoside catabolic process"/>
    <property type="evidence" value="ECO:0007669"/>
    <property type="project" value="TreeGrafter"/>
</dbReference>
<feature type="domain" description="Inosine/uridine-preferring nucleoside hydrolase" evidence="3">
    <location>
        <begin position="12"/>
        <end position="309"/>
    </location>
</feature>
<keyword evidence="1 4" id="KW-0378">Hydrolase</keyword>
<dbReference type="OrthoDB" id="9797882at2"/>
<dbReference type="EMBL" id="VBSP01000001">
    <property type="protein sequence ID" value="TLQ49435.1"/>
    <property type="molecule type" value="Genomic_DNA"/>
</dbReference>
<dbReference type="AlphaFoldDB" id="A0A5R9EFZ9"/>
<comment type="caution">
    <text evidence="4">The sequence shown here is derived from an EMBL/GenBank/DDBJ whole genome shotgun (WGS) entry which is preliminary data.</text>
</comment>
<dbReference type="PANTHER" id="PTHR12304">
    <property type="entry name" value="INOSINE-URIDINE PREFERRING NUCLEOSIDE HYDROLASE"/>
    <property type="match status" value="1"/>
</dbReference>
<dbReference type="Proteomes" id="UP000306420">
    <property type="component" value="Unassembled WGS sequence"/>
</dbReference>
<accession>A0A5R9EFZ9</accession>
<evidence type="ECO:0000256" key="1">
    <source>
        <dbReference type="ARBA" id="ARBA00022801"/>
    </source>
</evidence>